<comment type="caution">
    <text evidence="1">The sequence shown here is derived from an EMBL/GenBank/DDBJ whole genome shotgun (WGS) entry which is preliminary data.</text>
</comment>
<evidence type="ECO:0000313" key="1">
    <source>
        <dbReference type="EMBL" id="KAJ1176278.1"/>
    </source>
</evidence>
<gene>
    <name evidence="1" type="ORF">NDU88_001560</name>
</gene>
<dbReference type="Proteomes" id="UP001066276">
    <property type="component" value="Chromosome 3_2"/>
</dbReference>
<accession>A0AAV7TIM6</accession>
<dbReference type="AlphaFoldDB" id="A0AAV7TIM6"/>
<proteinExistence type="predicted"/>
<name>A0AAV7TIM6_PLEWA</name>
<organism evidence="1 2">
    <name type="scientific">Pleurodeles waltl</name>
    <name type="common">Iberian ribbed newt</name>
    <dbReference type="NCBI Taxonomy" id="8319"/>
    <lineage>
        <taxon>Eukaryota</taxon>
        <taxon>Metazoa</taxon>
        <taxon>Chordata</taxon>
        <taxon>Craniata</taxon>
        <taxon>Vertebrata</taxon>
        <taxon>Euteleostomi</taxon>
        <taxon>Amphibia</taxon>
        <taxon>Batrachia</taxon>
        <taxon>Caudata</taxon>
        <taxon>Salamandroidea</taxon>
        <taxon>Salamandridae</taxon>
        <taxon>Pleurodelinae</taxon>
        <taxon>Pleurodeles</taxon>
    </lineage>
</organism>
<evidence type="ECO:0000313" key="2">
    <source>
        <dbReference type="Proteomes" id="UP001066276"/>
    </source>
</evidence>
<dbReference type="EMBL" id="JANPWB010000006">
    <property type="protein sequence ID" value="KAJ1176278.1"/>
    <property type="molecule type" value="Genomic_DNA"/>
</dbReference>
<reference evidence="1" key="1">
    <citation type="journal article" date="2022" name="bioRxiv">
        <title>Sequencing and chromosome-scale assembly of the giantPleurodeles waltlgenome.</title>
        <authorList>
            <person name="Brown T."/>
            <person name="Elewa A."/>
            <person name="Iarovenko S."/>
            <person name="Subramanian E."/>
            <person name="Araus A.J."/>
            <person name="Petzold A."/>
            <person name="Susuki M."/>
            <person name="Suzuki K.-i.T."/>
            <person name="Hayashi T."/>
            <person name="Toyoda A."/>
            <person name="Oliveira C."/>
            <person name="Osipova E."/>
            <person name="Leigh N.D."/>
            <person name="Simon A."/>
            <person name="Yun M.H."/>
        </authorList>
    </citation>
    <scope>NUCLEOTIDE SEQUENCE</scope>
    <source>
        <strain evidence="1">20211129_DDA</strain>
        <tissue evidence="1">Liver</tissue>
    </source>
</reference>
<protein>
    <submittedName>
        <fullName evidence="1">Uncharacterized protein</fullName>
    </submittedName>
</protein>
<keyword evidence="2" id="KW-1185">Reference proteome</keyword>
<sequence length="329" mass="35712">MGGTSTFIPKTKLRRHREELERQRDRYDMKDHPAKEMKFLLGLVLLLACFRGTYSGDAKQNADCSVNAAASTVGPPSGPTFVRCTCKTGFAGSGTGNGCNTFSTCTTARCCVPGSTTWSTSQKRCLDVNECNDANLNTCAPQSTCINIQGNHLCSLNRALECSPGSTCDDNTDCVKLNGVYTCADPCENYQTLSGLARLSSADSKGVFPTDRYLSGWFRYVGNAGVRLKEGCIGPVRCGSGEPYTLQKGSHPILGSGIQTAKLMSNLIDSTCKEASSILIKACPNPLGDTTTNNGFYVYKFFRFPFFDVYCTGKRGAEMDRRMYPLVIE</sequence>